<dbReference type="InterPro" id="IPR012440">
    <property type="entry name" value="DUF1641"/>
</dbReference>
<evidence type="ECO:0000313" key="2">
    <source>
        <dbReference type="EMBL" id="NKY05059.1"/>
    </source>
</evidence>
<comment type="caution">
    <text evidence="2">The sequence shown here is derived from an EMBL/GenBank/DDBJ whole genome shotgun (WGS) entry which is preliminary data.</text>
</comment>
<organism evidence="2 3">
    <name type="scientific">Gordonia polyisoprenivorans</name>
    <dbReference type="NCBI Taxonomy" id="84595"/>
    <lineage>
        <taxon>Bacteria</taxon>
        <taxon>Bacillati</taxon>
        <taxon>Actinomycetota</taxon>
        <taxon>Actinomycetes</taxon>
        <taxon>Mycobacteriales</taxon>
        <taxon>Gordoniaceae</taxon>
        <taxon>Gordonia</taxon>
    </lineage>
</organism>
<reference evidence="2 3" key="1">
    <citation type="submission" date="2020-04" db="EMBL/GenBank/DDBJ databases">
        <title>MicrobeNet Type strains.</title>
        <authorList>
            <person name="Nicholson A.C."/>
        </authorList>
    </citation>
    <scope>NUCLEOTIDE SEQUENCE [LARGE SCALE GENOMIC DNA]</scope>
    <source>
        <strain evidence="2 3">ATCC BAA-14</strain>
    </source>
</reference>
<feature type="region of interest" description="Disordered" evidence="1">
    <location>
        <begin position="174"/>
        <end position="198"/>
    </location>
</feature>
<accession>A0A846WTS8</accession>
<gene>
    <name evidence="2" type="ORF">HGA05_26215</name>
</gene>
<sequence>MVAPNGPDDGEQRRKLLADRLADPEVADSLMSLLDHADLVAILVEGVDGILRRGDDLSNTLIDAMSEARATLTADDSPFAGINADEVKDAARSAVALAKQAGPLLAALADSGAVNAGTVGAAGRLAGALGDADATYSAGMSVPSAWGIARALRDRNVRSGLAYLLEVARSLGASNGQAPPNHAVSRTDSSTTTQRGVR</sequence>
<dbReference type="Proteomes" id="UP000563898">
    <property type="component" value="Unassembled WGS sequence"/>
</dbReference>
<proteinExistence type="predicted"/>
<protein>
    <submittedName>
        <fullName evidence="2">DUF1641 domain-containing protein</fullName>
    </submittedName>
</protein>
<dbReference type="AlphaFoldDB" id="A0A846WTS8"/>
<dbReference type="EMBL" id="JAAXPC010000027">
    <property type="protein sequence ID" value="NKY05059.1"/>
    <property type="molecule type" value="Genomic_DNA"/>
</dbReference>
<dbReference type="Pfam" id="PF07849">
    <property type="entry name" value="DUF1641"/>
    <property type="match status" value="1"/>
</dbReference>
<name>A0A846WTS8_9ACTN</name>
<evidence type="ECO:0000256" key="1">
    <source>
        <dbReference type="SAM" id="MobiDB-lite"/>
    </source>
</evidence>
<evidence type="ECO:0000313" key="3">
    <source>
        <dbReference type="Proteomes" id="UP000563898"/>
    </source>
</evidence>